<reference evidence="3 4" key="1">
    <citation type="submission" date="2022-03" db="EMBL/GenBank/DDBJ databases">
        <authorList>
            <person name="He Y."/>
        </authorList>
    </citation>
    <scope>NUCLEOTIDE SEQUENCE [LARGE SCALE GENOMIC DNA]</scope>
    <source>
        <strain evidence="3 4">TK19116</strain>
        <plasmid evidence="3">unnamed1</plasmid>
    </source>
</reference>
<comment type="caution">
    <text evidence="3">The sequence shown here is derived from an EMBL/GenBank/DDBJ whole genome shotgun (WGS) entry which is preliminary data.</text>
</comment>
<evidence type="ECO:0000313" key="3">
    <source>
        <dbReference type="EMBL" id="MCQ0969400.1"/>
    </source>
</evidence>
<dbReference type="Proteomes" id="UP001203945">
    <property type="component" value="Unassembled WGS sequence"/>
</dbReference>
<feature type="region of interest" description="Disordered" evidence="1">
    <location>
        <begin position="1"/>
        <end position="22"/>
    </location>
</feature>
<dbReference type="EMBL" id="JAKZEU010000001">
    <property type="protein sequence ID" value="MCQ0969400.1"/>
    <property type="molecule type" value="Genomic_DNA"/>
</dbReference>
<dbReference type="Pfam" id="PF13672">
    <property type="entry name" value="PP2C_2"/>
    <property type="match status" value="1"/>
</dbReference>
<evidence type="ECO:0000259" key="2">
    <source>
        <dbReference type="PROSITE" id="PS51746"/>
    </source>
</evidence>
<protein>
    <submittedName>
        <fullName evidence="3">Protein phosphatase 2C domain-containing protein</fullName>
    </submittedName>
</protein>
<feature type="domain" description="PPM-type phosphatase" evidence="2">
    <location>
        <begin position="11"/>
        <end position="242"/>
    </location>
</feature>
<accession>A0ABT1MM87</accession>
<dbReference type="InterPro" id="IPR001932">
    <property type="entry name" value="PPM-type_phosphatase-like_dom"/>
</dbReference>
<dbReference type="SUPFAM" id="SSF81606">
    <property type="entry name" value="PP2C-like"/>
    <property type="match status" value="1"/>
</dbReference>
<dbReference type="RefSeq" id="WP_255328350.1">
    <property type="nucleotide sequence ID" value="NZ_JAKZEU010000001.1"/>
</dbReference>
<gene>
    <name evidence="3" type="ORF">MLD63_02970</name>
</gene>
<dbReference type="InterPro" id="IPR015655">
    <property type="entry name" value="PP2C"/>
</dbReference>
<dbReference type="PANTHER" id="PTHR47992">
    <property type="entry name" value="PROTEIN PHOSPHATASE"/>
    <property type="match status" value="1"/>
</dbReference>
<dbReference type="CDD" id="cd00143">
    <property type="entry name" value="PP2Cc"/>
    <property type="match status" value="1"/>
</dbReference>
<geneLocation type="plasmid" evidence="3">
    <name>unnamed1</name>
</geneLocation>
<name>A0ABT1MM87_9RHOB</name>
<dbReference type="SMART" id="SM00331">
    <property type="entry name" value="PP2C_SIG"/>
    <property type="match status" value="1"/>
</dbReference>
<keyword evidence="4" id="KW-1185">Reference proteome</keyword>
<keyword evidence="3" id="KW-0614">Plasmid</keyword>
<proteinExistence type="predicted"/>
<evidence type="ECO:0000313" key="4">
    <source>
        <dbReference type="Proteomes" id="UP001203945"/>
    </source>
</evidence>
<sequence>MTGDSEGFSFDSAGATDTGRVRDHNEDSFLTLPSAGVWMVADGMGGHHAGDVASQILAEELETVGVPVSAQDLRARVSERVTRAHNRIQTHSDQLGHATVGTTLAALMIHESGFTCLWAGDSRIYLLRKGRLSRLTTDHSEVQELLSAGSIDAEEARHWPRKNVITRAIGIYRTPRTEMVTGMVDDGDSFLLCSDGLTEHLEDDEIAELLGDGNAETSARAMIAETLARGARDNVTVVVVRCRANGGEPGGSR</sequence>
<evidence type="ECO:0000256" key="1">
    <source>
        <dbReference type="SAM" id="MobiDB-lite"/>
    </source>
</evidence>
<dbReference type="InterPro" id="IPR036457">
    <property type="entry name" value="PPM-type-like_dom_sf"/>
</dbReference>
<dbReference type="SMART" id="SM00332">
    <property type="entry name" value="PP2Cc"/>
    <property type="match status" value="1"/>
</dbReference>
<organism evidence="3 4">
    <name type="scientific">Paracoccus albicereus</name>
    <dbReference type="NCBI Taxonomy" id="2922394"/>
    <lineage>
        <taxon>Bacteria</taxon>
        <taxon>Pseudomonadati</taxon>
        <taxon>Pseudomonadota</taxon>
        <taxon>Alphaproteobacteria</taxon>
        <taxon>Rhodobacterales</taxon>
        <taxon>Paracoccaceae</taxon>
        <taxon>Paracoccus</taxon>
    </lineage>
</organism>
<dbReference type="Gene3D" id="3.60.40.10">
    <property type="entry name" value="PPM-type phosphatase domain"/>
    <property type="match status" value="1"/>
</dbReference>
<dbReference type="PROSITE" id="PS51746">
    <property type="entry name" value="PPM_2"/>
    <property type="match status" value="1"/>
</dbReference>